<evidence type="ECO:0000313" key="2">
    <source>
        <dbReference type="EMBL" id="WVX48811.1"/>
    </source>
</evidence>
<dbReference type="EMBL" id="CP143423">
    <property type="protein sequence ID" value="WVX48811.1"/>
    <property type="molecule type" value="Genomic_DNA"/>
</dbReference>
<dbReference type="InterPro" id="IPR009492">
    <property type="entry name" value="TniQ"/>
</dbReference>
<accession>A0ABZ2BS31</accession>
<dbReference type="Proteomes" id="UP001318682">
    <property type="component" value="Chromosome"/>
</dbReference>
<gene>
    <name evidence="2" type="ORF">ROLI_018930</name>
</gene>
<sequence length="325" mass="35833">MVRWVSVRFCPRCLMADEDKVPSLGRAAWRFRWSWLLKPVVACPVHNIALVTAPAKDPVNAFDLQKLSAQSHLDLAPQENPEPLSPGSLQRYVLSRLSGHVPMTEGDVGLTRGNFNLDDLSDFLDGVCADTQVITDEADGFVDLTHAARGRSSTAEIIGWQVTGKLKETGLLKGFKRLDHLRFRLSEIRQLVDVSRWHDLHRLTAVAQILGTNLGAVKLLISGKRGGAWLAAALAKMTRGLPGSAYVSSTEIECFKERYTALGLVGRSFCLNHRKARTVVEANGVEPVIDPDWLGARVYLRADVDAQADNLFQVTAEKFAARPEV</sequence>
<feature type="domain" description="TniQ" evidence="1">
    <location>
        <begin position="6"/>
        <end position="50"/>
    </location>
</feature>
<evidence type="ECO:0000259" key="1">
    <source>
        <dbReference type="Pfam" id="PF06527"/>
    </source>
</evidence>
<dbReference type="Pfam" id="PF06527">
    <property type="entry name" value="TniQ"/>
    <property type="match status" value="1"/>
</dbReference>
<keyword evidence="3" id="KW-1185">Reference proteome</keyword>
<reference evidence="3" key="1">
    <citation type="submission" date="2024-01" db="EMBL/GenBank/DDBJ databases">
        <title>Roseobacter fucihabitans sp. nov., isolated from the brown alga Fucus spiralis.</title>
        <authorList>
            <person name="Hahnke S."/>
            <person name="Berger M."/>
            <person name="Schlingloff A."/>
            <person name="Athale I."/>
            <person name="Neumann-Schaal M."/>
            <person name="Adenaya A."/>
            <person name="Poehlein A."/>
            <person name="Daniel R."/>
            <person name="Pertersen J."/>
            <person name="Brinkhoff T."/>
        </authorList>
    </citation>
    <scope>NUCLEOTIDE SEQUENCE [LARGE SCALE GENOMIC DNA]</scope>
    <source>
        <strain evidence="3">B14</strain>
    </source>
</reference>
<organism evidence="2 3">
    <name type="scientific">Roseobacter fucihabitans</name>
    <dbReference type="NCBI Taxonomy" id="1537242"/>
    <lineage>
        <taxon>Bacteria</taxon>
        <taxon>Pseudomonadati</taxon>
        <taxon>Pseudomonadota</taxon>
        <taxon>Alphaproteobacteria</taxon>
        <taxon>Rhodobacterales</taxon>
        <taxon>Roseobacteraceae</taxon>
        <taxon>Roseobacter</taxon>
    </lineage>
</organism>
<name>A0ABZ2BS31_9RHOB</name>
<protein>
    <recommendedName>
        <fullName evidence="1">TniQ domain-containing protein</fullName>
    </recommendedName>
</protein>
<proteinExistence type="predicted"/>
<evidence type="ECO:0000313" key="3">
    <source>
        <dbReference type="Proteomes" id="UP001318682"/>
    </source>
</evidence>